<keyword evidence="1" id="KW-0812">Transmembrane</keyword>
<keyword evidence="1" id="KW-1133">Transmembrane helix</keyword>
<feature type="transmembrane region" description="Helical" evidence="1">
    <location>
        <begin position="145"/>
        <end position="166"/>
    </location>
</feature>
<dbReference type="EMBL" id="JAJUBC010000051">
    <property type="protein sequence ID" value="MDD1796320.1"/>
    <property type="molecule type" value="Genomic_DNA"/>
</dbReference>
<evidence type="ECO:0000259" key="2">
    <source>
        <dbReference type="PROSITE" id="PS50883"/>
    </source>
</evidence>
<dbReference type="PANTHER" id="PTHR33121">
    <property type="entry name" value="CYCLIC DI-GMP PHOSPHODIESTERASE PDEF"/>
    <property type="match status" value="1"/>
</dbReference>
<evidence type="ECO:0000256" key="1">
    <source>
        <dbReference type="SAM" id="Phobius"/>
    </source>
</evidence>
<dbReference type="Gene3D" id="3.20.20.450">
    <property type="entry name" value="EAL domain"/>
    <property type="match status" value="1"/>
</dbReference>
<dbReference type="Pfam" id="PF00563">
    <property type="entry name" value="EAL"/>
    <property type="match status" value="1"/>
</dbReference>
<dbReference type="InterPro" id="IPR050706">
    <property type="entry name" value="Cyclic-di-GMP_PDE-like"/>
</dbReference>
<dbReference type="InterPro" id="IPR035919">
    <property type="entry name" value="EAL_sf"/>
</dbReference>
<feature type="domain" description="EAL" evidence="2">
    <location>
        <begin position="455"/>
        <end position="710"/>
    </location>
</feature>
<dbReference type="PROSITE" id="PS50883">
    <property type="entry name" value="EAL"/>
    <property type="match status" value="1"/>
</dbReference>
<evidence type="ECO:0000313" key="3">
    <source>
        <dbReference type="EMBL" id="MDD1796320.1"/>
    </source>
</evidence>
<feature type="transmembrane region" description="Helical" evidence="1">
    <location>
        <begin position="186"/>
        <end position="204"/>
    </location>
</feature>
<organism evidence="3 4">
    <name type="scientific">Enterovibrio gelatinilyticus</name>
    <dbReference type="NCBI Taxonomy" id="2899819"/>
    <lineage>
        <taxon>Bacteria</taxon>
        <taxon>Pseudomonadati</taxon>
        <taxon>Pseudomonadota</taxon>
        <taxon>Gammaproteobacteria</taxon>
        <taxon>Vibrionales</taxon>
        <taxon>Vibrionaceae</taxon>
        <taxon>Enterovibrio</taxon>
    </lineage>
</organism>
<keyword evidence="1" id="KW-0472">Membrane</keyword>
<sequence>MVIFFGTLVSFYLSSFFTYQPKHYFVLSFVNAFVAAGMLLIGVRALPAIVLALIVHYVLFVDVAIGYAVLFSLVLPIPPILISQIHLKVIKHVKQQSSVLLMSSVYFLLFGLALPMLQTSLLLFVSYLSKISLSLEFMLLSSSSVALTHMILTPIIFLALSVLFGVGKSKYIALDEQIFEMNSTVWSYRVWAGVLLVTLGSIAIVPESMLLYSLWFFFLVTVFVGIGRFGIIRPMVLGLLVVGVMLYNATAKVNDAWGYDDRYVGLIEVLVAFVVLAYIHGSSTIRSFILSQEKIHNERTDPYTGLYNLAQLKDDVANCKKPILVFLDLWPTLSKLAGIGYSGQTQLLLQITRSLFTTRSDIKRAYRPPFTTGVLFILPMTDNVQRELVSISAMLDEFQFYWKGTSMSLVSHTLHCFPLPNDEDLDAKISTFCDQPYYAHQKILWFDDSEQSTPRMSRLLKVQHAIKHNEFVLYCQPYRHLHNSHSGSHFEVLLRLHPADGSQLEPAEFFPMVNEFGVEEQLDKWVIENTFKLLSENLLQWESINRCAINLTAKSLGDDELASFVLRLAEKYDIPLGRICFEITESAALENEAQAIATVEELKLAGCTIALDDFGTGYASFAYLRRIPVTVLKIDGEFIRNLPTNPTDRLIVESIHLVANNMSLVTVAEYVETEAHADLLREIGIDYAQGFGMAMPLPLDEHIKSINVSVGI</sequence>
<dbReference type="Proteomes" id="UP001149400">
    <property type="component" value="Unassembled WGS sequence"/>
</dbReference>
<name>A0ABT5R7Y9_9GAMM</name>
<dbReference type="RefSeq" id="WP_274167051.1">
    <property type="nucleotide sequence ID" value="NZ_JAJUBC010000051.1"/>
</dbReference>
<dbReference type="SUPFAM" id="SSF141868">
    <property type="entry name" value="EAL domain-like"/>
    <property type="match status" value="1"/>
</dbReference>
<comment type="caution">
    <text evidence="3">The sequence shown here is derived from an EMBL/GenBank/DDBJ whole genome shotgun (WGS) entry which is preliminary data.</text>
</comment>
<feature type="transmembrane region" description="Helical" evidence="1">
    <location>
        <begin position="234"/>
        <end position="251"/>
    </location>
</feature>
<feature type="transmembrane region" description="Helical" evidence="1">
    <location>
        <begin position="263"/>
        <end position="281"/>
    </location>
</feature>
<dbReference type="SMART" id="SM00052">
    <property type="entry name" value="EAL"/>
    <property type="match status" value="1"/>
</dbReference>
<evidence type="ECO:0000313" key="4">
    <source>
        <dbReference type="Proteomes" id="UP001149400"/>
    </source>
</evidence>
<dbReference type="CDD" id="cd01948">
    <property type="entry name" value="EAL"/>
    <property type="match status" value="1"/>
</dbReference>
<accession>A0ABT5R7Y9</accession>
<keyword evidence="4" id="KW-1185">Reference proteome</keyword>
<dbReference type="PANTHER" id="PTHR33121:SF23">
    <property type="entry name" value="CYCLIC DI-GMP PHOSPHODIESTERASE PDEB"/>
    <property type="match status" value="1"/>
</dbReference>
<proteinExistence type="predicted"/>
<gene>
    <name evidence="3" type="ORF">LRP50_24675</name>
</gene>
<reference evidence="3" key="1">
    <citation type="submission" date="2021-12" db="EMBL/GenBank/DDBJ databases">
        <title>Enterovibrio ZSDZ35 sp. nov. and Enterovibrio ZSDZ42 sp. nov., isolated from coastal seawater in Qingdao.</title>
        <authorList>
            <person name="Zhang P."/>
        </authorList>
    </citation>
    <scope>NUCLEOTIDE SEQUENCE</scope>
    <source>
        <strain evidence="3">ZSDZ42</strain>
    </source>
</reference>
<feature type="transmembrane region" description="Helical" evidence="1">
    <location>
        <begin position="98"/>
        <end position="125"/>
    </location>
</feature>
<dbReference type="InterPro" id="IPR001633">
    <property type="entry name" value="EAL_dom"/>
</dbReference>
<protein>
    <submittedName>
        <fullName evidence="3">EAL domain-containing protein</fullName>
    </submittedName>
</protein>
<feature type="transmembrane region" description="Helical" evidence="1">
    <location>
        <begin position="49"/>
        <end position="77"/>
    </location>
</feature>